<comment type="caution">
    <text evidence="1">The sequence shown here is derived from an EMBL/GenBank/DDBJ whole genome shotgun (WGS) entry which is preliminary data.</text>
</comment>
<dbReference type="RefSeq" id="WP_117707376.1">
    <property type="nucleotide sequence ID" value="NZ_JAQCXL010000024.1"/>
</dbReference>
<proteinExistence type="predicted"/>
<sequence>MNINIVKMKHVFFIFFLLLFATSCSTKMEKNSHRVMIQKFPMEKLVTLDSVNVEPVLFCIGDMLIIGDFLVTVDIKNDVFFQIFSLPELNYVGDFIHKGVGPAEEVAVFPFLQRTGLNAFTYRSIDKQKIVSFDALVKKLSLTGEYQIPDEYMNILNSFLMGNKLLGYNMLGESAKEYISCDLSTKEITDFGSDYPKVDFSIDTKNRNMLFSKIMASNANNDRFVALFDKFPLMRIYDANGNVISENEYVNNQSIPSAYSKADMQGVDLSSLTVNYLKLKVTNKFIYGLYSGKTQGELGVLNTADLCYEIHIWDWEGNPVKRLIFKTPVSNFAVSLDDSYILLYSFEKEDVLYKIDMAF</sequence>
<dbReference type="EMBL" id="QRQM01000004">
    <property type="protein sequence ID" value="RHN09060.1"/>
    <property type="molecule type" value="Genomic_DNA"/>
</dbReference>
<accession>A0AB37MC41</accession>
<evidence type="ECO:0000313" key="1">
    <source>
        <dbReference type="EMBL" id="RHN09060.1"/>
    </source>
</evidence>
<protein>
    <recommendedName>
        <fullName evidence="3">TolB-like 6-blade propeller-like</fullName>
    </recommendedName>
</protein>
<evidence type="ECO:0008006" key="3">
    <source>
        <dbReference type="Google" id="ProtNLM"/>
    </source>
</evidence>
<organism evidence="1 2">
    <name type="scientific">Bacteroides intestinalis</name>
    <dbReference type="NCBI Taxonomy" id="329854"/>
    <lineage>
        <taxon>Bacteria</taxon>
        <taxon>Pseudomonadati</taxon>
        <taxon>Bacteroidota</taxon>
        <taxon>Bacteroidia</taxon>
        <taxon>Bacteroidales</taxon>
        <taxon>Bacteroidaceae</taxon>
        <taxon>Bacteroides</taxon>
    </lineage>
</organism>
<dbReference type="AlphaFoldDB" id="A0AB37MC41"/>
<dbReference type="Pfam" id="PF15869">
    <property type="entry name" value="TolB_like"/>
    <property type="match status" value="1"/>
</dbReference>
<dbReference type="Proteomes" id="UP000286003">
    <property type="component" value="Unassembled WGS sequence"/>
</dbReference>
<reference evidence="1 2" key="1">
    <citation type="submission" date="2018-08" db="EMBL/GenBank/DDBJ databases">
        <title>A genome reference for cultivated species of the human gut microbiota.</title>
        <authorList>
            <person name="Zou Y."/>
            <person name="Xue W."/>
            <person name="Luo G."/>
        </authorList>
    </citation>
    <scope>NUCLEOTIDE SEQUENCE [LARGE SCALE GENOMIC DNA]</scope>
    <source>
        <strain evidence="1 2">AF31-23</strain>
    </source>
</reference>
<evidence type="ECO:0000313" key="2">
    <source>
        <dbReference type="Proteomes" id="UP000286003"/>
    </source>
</evidence>
<name>A0AB37MC41_9BACE</name>
<gene>
    <name evidence="1" type="ORF">DWZ32_04415</name>
</gene>
<dbReference type="PROSITE" id="PS51257">
    <property type="entry name" value="PROKAR_LIPOPROTEIN"/>
    <property type="match status" value="1"/>
</dbReference>